<feature type="compositionally biased region" description="Basic and acidic residues" evidence="2">
    <location>
        <begin position="464"/>
        <end position="474"/>
    </location>
</feature>
<feature type="region of interest" description="Disordered" evidence="2">
    <location>
        <begin position="1128"/>
        <end position="1474"/>
    </location>
</feature>
<feature type="compositionally biased region" description="Polar residues" evidence="2">
    <location>
        <begin position="1032"/>
        <end position="1049"/>
    </location>
</feature>
<dbReference type="PANTHER" id="PTHR34491:SF168">
    <property type="entry name" value="COMBOVER, ISOFORM A"/>
    <property type="match status" value="1"/>
</dbReference>
<dbReference type="Proteomes" id="UP000308197">
    <property type="component" value="Unassembled WGS sequence"/>
</dbReference>
<feature type="compositionally biased region" description="Basic residues" evidence="2">
    <location>
        <begin position="3504"/>
        <end position="3514"/>
    </location>
</feature>
<dbReference type="SMART" id="SM00233">
    <property type="entry name" value="PH"/>
    <property type="match status" value="1"/>
</dbReference>
<feature type="compositionally biased region" description="Low complexity" evidence="2">
    <location>
        <begin position="310"/>
        <end position="330"/>
    </location>
</feature>
<feature type="compositionally biased region" description="Low complexity" evidence="2">
    <location>
        <begin position="1429"/>
        <end position="1440"/>
    </location>
</feature>
<feature type="compositionally biased region" description="Pro residues" evidence="2">
    <location>
        <begin position="2217"/>
        <end position="2250"/>
    </location>
</feature>
<keyword evidence="5" id="KW-1185">Reference proteome</keyword>
<feature type="compositionally biased region" description="Basic residues" evidence="2">
    <location>
        <begin position="2623"/>
        <end position="2632"/>
    </location>
</feature>
<feature type="compositionally biased region" description="Pro residues" evidence="2">
    <location>
        <begin position="1863"/>
        <end position="1878"/>
    </location>
</feature>
<dbReference type="EMBL" id="ML211442">
    <property type="protein sequence ID" value="TFK82871.1"/>
    <property type="molecule type" value="Genomic_DNA"/>
</dbReference>
<feature type="compositionally biased region" description="Low complexity" evidence="2">
    <location>
        <begin position="835"/>
        <end position="865"/>
    </location>
</feature>
<feature type="compositionally biased region" description="Basic and acidic residues" evidence="2">
    <location>
        <begin position="2714"/>
        <end position="2723"/>
    </location>
</feature>
<feature type="compositionally biased region" description="Polar residues" evidence="2">
    <location>
        <begin position="331"/>
        <end position="342"/>
    </location>
</feature>
<feature type="compositionally biased region" description="Low complexity" evidence="2">
    <location>
        <begin position="2013"/>
        <end position="2027"/>
    </location>
</feature>
<feature type="region of interest" description="Disordered" evidence="2">
    <location>
        <begin position="3130"/>
        <end position="3151"/>
    </location>
</feature>
<feature type="compositionally biased region" description="Low complexity" evidence="2">
    <location>
        <begin position="709"/>
        <end position="726"/>
    </location>
</feature>
<protein>
    <recommendedName>
        <fullName evidence="3">PH domain-containing protein</fullName>
    </recommendedName>
</protein>
<feature type="compositionally biased region" description="Low complexity" evidence="2">
    <location>
        <begin position="1348"/>
        <end position="1363"/>
    </location>
</feature>
<feature type="compositionally biased region" description="Polar residues" evidence="2">
    <location>
        <begin position="45"/>
        <end position="58"/>
    </location>
</feature>
<dbReference type="InParanoid" id="A0A5C3P027"/>
<sequence length="3578" mass="389164">MTSYSSSSGEPRSPLFGTATFSTLSPTQTPYSSSRYTYSERSATPIGSNTGSELSSPRQMRRIVVSPSPDSDSETYTDENSLDDVREVEAALSLVEDEIDNTEDALTEWSRGSSSVGTSTSFTGQYSAATSVTPSSYVSEGYRTMTDAILDRERRVLSTISEHTENASRPNSFAQSGSGSRPNTHHSNNSGNRASANLEDRPSPVFHSRAATDPSGALATGRVLNVPGRRAGELIAFFEEKQTTPGRESPRLFGHARTLSAPMGPRSPAPRSPGPRSTSPYTTTMSPSMSTFGHTTSYGYGTTTGYGSSTYGYSSRPSSPTKSRTGSSLSASDPVTTMSSFMSPPARGTTLSSDSRFVPTSTETFTQSRSGPSTYTGPGTSTSGTYNNTFTGFTTTATPTASSLRRPQTSPRSPLTSVRNIVAAWKERTPSLSKSVRSNTTSPSPSQGDGLFSVRRRASRGGARPRDREVDEIGRSTSTGAQSVADASSGDALSTSGVLPTFDIAELGQFAGAGGAQEPLRIGLLWYLNVHATPPYRWQRCQALLYPHMLLLSWIAPGGGRGIVTLDLLNCIEVRSVQSPSHPSAQDDVGTIAAIEQSVREVEQVGQWGTTGELGDMSLMETLCPFQLLYSDGIERLGAESPRERVRWVSAIWEVLDRAITIPDRSTSGSPTGSIRTIQSITSTATSQSGTGSRSTIYVPPLDEMSDIQSLSGSSSLSRRQSLASAHHTRATDDAAVSSQGYLYPGDPRVIAPSRSSSLRRTSSMTDLDEEFAEALRRARDGRPGLGFGLGLAGGIAIGDGSPVTISSGPRLGGNVYLSPPPSVGRGSDKKSRSSDTSSSVSDEAFFSARSTPDTRTPTSSFYSTSSFTRALTTTETKTGTGTGTALVTDESIEFASGSGTNIVTSTLSYRGTDSASHLGDSHDSHSGSSRMYSSTSPSRSSLTRSGGVRRRTPRDSRSYSVPSFPTDSEEVSDKENTYSSGTYSYTLSTLESYSPTGTTPTMSRSMSRSRSVTPTPSSNSFTHSLDVPYSRSETQSEPRSPSTASFKSLSTIPSLSDYETALVCETEYETAPKCPSEYAETEFETVPVCTTPAPTEYITAEVCPSEVSTDFRTAECRCKDKVPDSDEISITAPSEMPTIPSSASSPVQREMELDEADIPLPPSSYSPSEPSEHTPTERALSPTTLTPTSATEPSLELTPTSSELDESIIMTPSTIEFTDESPTESIPGPSPIPPMSDMFTELEPTISLTDVSTPTESSITPTPSSQLTPSVPSTVSQPDTPSSPAIPDSAWGQETDQSYESSLLRESPSMASQALPEGPDISFETSFLRPSGTPVSSEESTMLTPITEVSPSSPVSEVSPTSAELTPTQSSMSLLPDVTTPVPVPRDFPPAVTVTLSRTPSTMSTVSSVSMSSSRIAPSEFELDLRTEPSLLSTPSSEPVRLSDHPPTRPPSALPLFVPLPPSPSPSTPSASMRLSITTPSGNIPSIASNIETIPSDAPSHILTHDVNRLLQYLNDVNDARGAESKEMASDIQDIKGTLEDLEALLRERMFPDAPPPVPRKDQSVGGSTIISSRSPRYRGEIASERSTPARGREGPRIVRAISLSPPPIRVPLSPDTLSETMSFLSSHHSDDLSLMESESYPMGMDIPASPSWPSSSPISSPEASTSSSPTSAPPSSLTPSEELSDIGLGHLTVPPRRLTASLSPTPPPLSSSPSPSSVSSGTARPMPSISLATLRDNLDGIRQQIASMLDGQDATNRRLDELRDMPRAQPAAAPADRWDEFADRLRLIEDNLLRLLDRARVQPRVDEEAASSVDTETRSLLDRIARAHEDAGREPPTIHAPIPRQAGPSFDEQLMEIMMSGPPPPQGQVQPPPPLIPLVYRPGQRTRPRSVSPVFEGDLPQRPGTFPITRPTFPRERRPVGTRPPPVRVHRDPRAGPVAPSESDSQTEPPHVIPTPTGAGARPVSGPDIDFEAHVRGHRQQRRPGTDGFFTAQTDQPTRPGTAPPAVDTEPQQSWYQPAPQQPAAAPVPPPGETFGQPQPPQPQFIPVGPGPTVVQLPPAFNDILALLRDNRDGQLAGLEQQSEIINYLRGLNQWLERDVHDRHAEIQGVSARLEQTRDEVIPLLNQIAAALRREGLPGGFPGVGVGVPPPGSVGAGPANIVIPPTVIPPAGGAFPQVPHGFVPFPGPGHVAPDRVRPGGLFPYSRTPSPDHTPVIPPPPHMWGGPQPPVIPPGTYPHPAGPAFPQPQPVTAYPVSRSSSSGFVPPPPSGSSRSSSPRSRSPRSQPDMVTVIPPPGYQTQQGAGGQQPPITIVPPPVGQPATVINIPPSSRPSHGHSRSSSSSPDHEHRPTPSPAEAVAPDEGRVGSPRRSPRREHEEPRREHEYYPEHEHRPSAEGAHPGPTVVVTPGQQAIHDQPHPTASTMGPAHPPTTTSPTPIIIQPPMQYVPQPGFGGPMAPGVPQVIAVPTHHSHRTSPTLHSEHEPPPHTTVTIRRSPTPSSRRTSRRTRARSYSRSPSRTHSPHVIVHPSRSHSRSHSRSPPPQQPTIVVTPGGVPGTMPGVQPPVVIRTSPSGRRDFSRPPSPITVRTHRSHSGSPHRTVIELPASAHSRSSTRRYSPRDPHRRLSRSPRRHDPAYDRDRPDHPSGRRYSPRDDDRYRRRSRSPYYDDHDRRRPRSRSPRHYDDHDRRRPRSRSPRHYDDHDRYRPRSRSPRHYDDHDRPRPRPRSRSPRHYDDHDGHRTRSRSPRHYDDHDRPRPRSRSPRRSEGGGGHGRRSRSPRLYEDDDRYESPRTTRPRSPRRDDYDRPRSSRTHGTPSLPIVVTTGRSHRESPSRHGRADRPPTMLDLEGPEHDDHMHRPYDDEDDEGPRHVLAPGTHRTGSARTRPSTRPVTRHEYETEHDEHEPRSGTPSVAASDLHDAYRLPPHAPTIHDGPALIPPRSLREQLAGTEQVVIPVVPSGAPTVAQPTPVVVEPTPIIAHHTPIVAPPARDGEAIPTVVHEGPGSPGTLYEGVPGASPTTLHEPPRPPTRTAPPASHPAHRMEVAYSGPSDVGFADNERERQERFEDLAGRMDDTILDLQEGEEKREYNYRANEDERERLFVESQRRRDEEAIQRRDGVWKELEDRLATLPPVGEPPVFLPPPAPETVQMPVPEVSAGDVPQTLSPAVAMDSDAVSLVETVQRAASLHAEEIKEIVRAEREELQREREAAQAERERAQVEEAAEKARMHEEYQAHIRSLEAELNAVRKELEDEKMARATDEAERRERERAEMLEHSDAMRNQLGDLTNLVTEQRDEMAQKRQLMDERWEVKQNRWEQKDAEDAQTRNMLQQILENQAQMLSEQIQCKNELQEELRSNQRAALDAIEAQRAAYEETIRQMAEGWRADCEQHKQETIDAVKATAHEQVPYNVQGYLEEFSRSLATEVRMLLSEVGKLREDKRNLEYQIGELLQFKSKYGPGGEFDPSWKPAMTCVPTDAAAAQEPAPAPEPEPEVPQPAPSAWRTIHTRGSRRARRSQGAAAPQPPPAEPAPTTQSWATWQPNPAFQPSPPSVTVEHLLAPSQGSPGLFGPRSPRDSLHR</sequence>
<feature type="region of interest" description="Disordered" evidence="2">
    <location>
        <begin position="1"/>
        <end position="81"/>
    </location>
</feature>
<feature type="region of interest" description="Disordered" evidence="2">
    <location>
        <begin position="1578"/>
        <end position="1597"/>
    </location>
</feature>
<feature type="compositionally biased region" description="Basic and acidic residues" evidence="2">
    <location>
        <begin position="2633"/>
        <end position="2659"/>
    </location>
</feature>
<feature type="region of interest" description="Disordered" evidence="2">
    <location>
        <begin position="1552"/>
        <end position="1573"/>
    </location>
</feature>
<reference evidence="4 5" key="1">
    <citation type="journal article" date="2019" name="Nat. Ecol. Evol.">
        <title>Megaphylogeny resolves global patterns of mushroom evolution.</title>
        <authorList>
            <person name="Varga T."/>
            <person name="Krizsan K."/>
            <person name="Foldi C."/>
            <person name="Dima B."/>
            <person name="Sanchez-Garcia M."/>
            <person name="Sanchez-Ramirez S."/>
            <person name="Szollosi G.J."/>
            <person name="Szarkandi J.G."/>
            <person name="Papp V."/>
            <person name="Albert L."/>
            <person name="Andreopoulos W."/>
            <person name="Angelini C."/>
            <person name="Antonin V."/>
            <person name="Barry K.W."/>
            <person name="Bougher N.L."/>
            <person name="Buchanan P."/>
            <person name="Buyck B."/>
            <person name="Bense V."/>
            <person name="Catcheside P."/>
            <person name="Chovatia M."/>
            <person name="Cooper J."/>
            <person name="Damon W."/>
            <person name="Desjardin D."/>
            <person name="Finy P."/>
            <person name="Geml J."/>
            <person name="Haridas S."/>
            <person name="Hughes K."/>
            <person name="Justo A."/>
            <person name="Karasinski D."/>
            <person name="Kautmanova I."/>
            <person name="Kiss B."/>
            <person name="Kocsube S."/>
            <person name="Kotiranta H."/>
            <person name="LaButti K.M."/>
            <person name="Lechner B.E."/>
            <person name="Liimatainen K."/>
            <person name="Lipzen A."/>
            <person name="Lukacs Z."/>
            <person name="Mihaltcheva S."/>
            <person name="Morgado L.N."/>
            <person name="Niskanen T."/>
            <person name="Noordeloos M.E."/>
            <person name="Ohm R.A."/>
            <person name="Ortiz-Santana B."/>
            <person name="Ovrebo C."/>
            <person name="Racz N."/>
            <person name="Riley R."/>
            <person name="Savchenko A."/>
            <person name="Shiryaev A."/>
            <person name="Soop K."/>
            <person name="Spirin V."/>
            <person name="Szebenyi C."/>
            <person name="Tomsovsky M."/>
            <person name="Tulloss R.E."/>
            <person name="Uehling J."/>
            <person name="Grigoriev I.V."/>
            <person name="Vagvolgyi C."/>
            <person name="Papp T."/>
            <person name="Martin F.M."/>
            <person name="Miettinen O."/>
            <person name="Hibbett D.S."/>
            <person name="Nagy L.G."/>
        </authorList>
    </citation>
    <scope>NUCLEOTIDE SEQUENCE [LARGE SCALE GENOMIC DNA]</scope>
    <source>
        <strain evidence="4 5">HHB13444</strain>
    </source>
</reference>
<feature type="compositionally biased region" description="Polar residues" evidence="2">
    <location>
        <begin position="167"/>
        <end position="195"/>
    </location>
</feature>
<feature type="compositionally biased region" description="Basic and acidic residues" evidence="2">
    <location>
        <begin position="2732"/>
        <end position="2741"/>
    </location>
</feature>
<feature type="compositionally biased region" description="Polar residues" evidence="2">
    <location>
        <begin position="2878"/>
        <end position="2890"/>
    </location>
</feature>
<feature type="compositionally biased region" description="Low complexity" evidence="2">
    <location>
        <begin position="927"/>
        <end position="947"/>
    </location>
</feature>
<feature type="region of interest" description="Disordered" evidence="2">
    <location>
        <begin position="3477"/>
        <end position="3578"/>
    </location>
</feature>
<feature type="compositionally biased region" description="Polar residues" evidence="2">
    <location>
        <begin position="1364"/>
        <end position="1374"/>
    </location>
</feature>
<keyword evidence="1" id="KW-0175">Coiled coil</keyword>
<feature type="compositionally biased region" description="Polar residues" evidence="2">
    <location>
        <begin position="475"/>
        <end position="491"/>
    </location>
</feature>
<feature type="compositionally biased region" description="Polar residues" evidence="2">
    <location>
        <begin position="1334"/>
        <end position="1345"/>
    </location>
</feature>
<evidence type="ECO:0000313" key="4">
    <source>
        <dbReference type="EMBL" id="TFK82871.1"/>
    </source>
</evidence>
<feature type="compositionally biased region" description="Pro residues" evidence="2">
    <location>
        <begin position="3484"/>
        <end position="3497"/>
    </location>
</feature>
<feature type="compositionally biased region" description="Polar residues" evidence="2">
    <location>
        <begin position="1293"/>
        <end position="1302"/>
    </location>
</feature>
<feature type="region of interest" description="Disordered" evidence="2">
    <location>
        <begin position="3012"/>
        <end position="3040"/>
    </location>
</feature>
<feature type="compositionally biased region" description="Low complexity" evidence="2">
    <location>
        <begin position="1180"/>
        <end position="1196"/>
    </location>
</feature>
<feature type="region of interest" description="Disordered" evidence="2">
    <location>
        <begin position="310"/>
        <end position="491"/>
    </location>
</feature>
<feature type="compositionally biased region" description="Basic and acidic residues" evidence="2">
    <location>
        <begin position="2376"/>
        <end position="2396"/>
    </location>
</feature>
<feature type="compositionally biased region" description="Low complexity" evidence="2">
    <location>
        <begin position="2547"/>
        <end position="2568"/>
    </location>
</feature>
<feature type="compositionally biased region" description="Polar residues" evidence="2">
    <location>
        <begin position="405"/>
        <end position="419"/>
    </location>
</feature>
<evidence type="ECO:0000259" key="3">
    <source>
        <dbReference type="SMART" id="SM00233"/>
    </source>
</evidence>
<feature type="compositionally biased region" description="Polar residues" evidence="2">
    <location>
        <begin position="349"/>
        <end position="369"/>
    </location>
</feature>
<feature type="compositionally biased region" description="Low complexity" evidence="2">
    <location>
        <begin position="2490"/>
        <end position="2503"/>
    </location>
</feature>
<feature type="compositionally biased region" description="Low complexity" evidence="2">
    <location>
        <begin position="978"/>
        <end position="1021"/>
    </location>
</feature>
<feature type="region of interest" description="Disordered" evidence="2">
    <location>
        <begin position="2198"/>
        <end position="2440"/>
    </location>
</feature>
<feature type="compositionally biased region" description="Low complexity" evidence="2">
    <location>
        <begin position="2272"/>
        <end position="2286"/>
    </location>
</feature>
<feature type="region of interest" description="Disordered" evidence="2">
    <location>
        <begin position="1642"/>
        <end position="1728"/>
    </location>
</feature>
<proteinExistence type="predicted"/>
<feature type="coiled-coil region" evidence="1">
    <location>
        <begin position="3337"/>
        <end position="3382"/>
    </location>
</feature>
<feature type="compositionally biased region" description="Basic and acidic residues" evidence="2">
    <location>
        <begin position="2827"/>
        <end position="2840"/>
    </location>
</feature>
<evidence type="ECO:0000256" key="2">
    <source>
        <dbReference type="SAM" id="MobiDB-lite"/>
    </source>
</evidence>
<feature type="compositionally biased region" description="Low complexity" evidence="2">
    <location>
        <begin position="1253"/>
        <end position="1266"/>
    </location>
</feature>
<feature type="compositionally biased region" description="Low complexity" evidence="2">
    <location>
        <begin position="2329"/>
        <end position="2345"/>
    </location>
</feature>
<feature type="compositionally biased region" description="Basic and acidic residues" evidence="2">
    <location>
        <begin position="2849"/>
        <end position="2860"/>
    </location>
</feature>
<feature type="compositionally biased region" description="Polar residues" evidence="2">
    <location>
        <begin position="3531"/>
        <end position="3542"/>
    </location>
</feature>
<feature type="compositionally biased region" description="Low complexity" evidence="2">
    <location>
        <begin position="1648"/>
        <end position="1683"/>
    </location>
</feature>
<feature type="region of interest" description="Disordered" evidence="2">
    <location>
        <begin position="2471"/>
        <end position="2913"/>
    </location>
</feature>
<dbReference type="InterPro" id="IPR001849">
    <property type="entry name" value="PH_domain"/>
</dbReference>
<feature type="compositionally biased region" description="Basic and acidic residues" evidence="2">
    <location>
        <begin position="2748"/>
        <end position="2757"/>
    </location>
</feature>
<accession>A0A5C3P027</accession>
<name>A0A5C3P027_9APHY</name>
<feature type="compositionally biased region" description="Polar residues" evidence="2">
    <location>
        <begin position="430"/>
        <end position="447"/>
    </location>
</feature>
<feature type="compositionally biased region" description="Low complexity" evidence="2">
    <location>
        <begin position="274"/>
        <end position="292"/>
    </location>
</feature>
<feature type="compositionally biased region" description="Polar residues" evidence="2">
    <location>
        <begin position="1267"/>
        <end position="1284"/>
    </location>
</feature>
<feature type="compositionally biased region" description="Low complexity" evidence="2">
    <location>
        <begin position="2256"/>
        <end position="2265"/>
    </location>
</feature>
<feature type="region of interest" description="Disordered" evidence="2">
    <location>
        <begin position="811"/>
        <end position="865"/>
    </location>
</feature>
<feature type="region of interest" description="Disordered" evidence="2">
    <location>
        <begin position="257"/>
        <end position="292"/>
    </location>
</feature>
<feature type="compositionally biased region" description="Basic and acidic residues" evidence="2">
    <location>
        <begin position="2698"/>
        <end position="2707"/>
    </location>
</feature>
<feature type="region of interest" description="Disordered" evidence="2">
    <location>
        <begin position="161"/>
        <end position="214"/>
    </location>
</feature>
<feature type="compositionally biased region" description="Acidic residues" evidence="2">
    <location>
        <begin position="71"/>
        <end position="81"/>
    </location>
</feature>
<feature type="compositionally biased region" description="Low complexity" evidence="2">
    <location>
        <begin position="25"/>
        <end position="42"/>
    </location>
</feature>
<feature type="compositionally biased region" description="Basic and acidic residues" evidence="2">
    <location>
        <begin position="2799"/>
        <end position="2808"/>
    </location>
</feature>
<feature type="compositionally biased region" description="Pro residues" evidence="2">
    <location>
        <begin position="2028"/>
        <end position="2046"/>
    </location>
</feature>
<feature type="region of interest" description="Disordered" evidence="2">
    <location>
        <begin position="709"/>
        <end position="740"/>
    </location>
</feature>
<gene>
    <name evidence="4" type="ORF">K466DRAFT_529819</name>
</gene>
<dbReference type="SUPFAM" id="SSF50729">
    <property type="entry name" value="PH domain-like"/>
    <property type="match status" value="1"/>
</dbReference>
<feature type="compositionally biased region" description="Low complexity" evidence="2">
    <location>
        <begin position="370"/>
        <end position="403"/>
    </location>
</feature>
<feature type="compositionally biased region" description="Basic and acidic residues" evidence="2">
    <location>
        <begin position="2892"/>
        <end position="2906"/>
    </location>
</feature>
<feature type="compositionally biased region" description="Low complexity" evidence="2">
    <location>
        <begin position="2514"/>
        <end position="2530"/>
    </location>
</feature>
<feature type="compositionally biased region" description="Low complexity" evidence="2">
    <location>
        <begin position="2299"/>
        <end position="2312"/>
    </location>
</feature>
<feature type="compositionally biased region" description="Basic residues" evidence="2">
    <location>
        <begin position="2504"/>
        <end position="2513"/>
    </location>
</feature>
<feature type="compositionally biased region" description="Pro residues" evidence="2">
    <location>
        <begin position="3133"/>
        <end position="3145"/>
    </location>
</feature>
<dbReference type="STRING" id="1314778.A0A5C3P027"/>
<feature type="domain" description="PH" evidence="3">
    <location>
        <begin position="519"/>
        <end position="659"/>
    </location>
</feature>
<feature type="region of interest" description="Disordered" evidence="2">
    <location>
        <begin position="913"/>
        <end position="1049"/>
    </location>
</feature>
<feature type="compositionally biased region" description="Low complexity" evidence="2">
    <location>
        <begin position="1713"/>
        <end position="1722"/>
    </location>
</feature>
<feature type="region of interest" description="Disordered" evidence="2">
    <location>
        <begin position="1862"/>
        <end position="2051"/>
    </location>
</feature>
<feature type="compositionally biased region" description="Pro residues" evidence="2">
    <location>
        <begin position="1449"/>
        <end position="1468"/>
    </location>
</feature>
<evidence type="ECO:0000313" key="5">
    <source>
        <dbReference type="Proteomes" id="UP000308197"/>
    </source>
</evidence>
<organism evidence="4 5">
    <name type="scientific">Polyporus arcularius HHB13444</name>
    <dbReference type="NCBI Taxonomy" id="1314778"/>
    <lineage>
        <taxon>Eukaryota</taxon>
        <taxon>Fungi</taxon>
        <taxon>Dikarya</taxon>
        <taxon>Basidiomycota</taxon>
        <taxon>Agaricomycotina</taxon>
        <taxon>Agaricomycetes</taxon>
        <taxon>Polyporales</taxon>
        <taxon>Polyporaceae</taxon>
        <taxon>Polyporus</taxon>
    </lineage>
</organism>
<feature type="coiled-coil region" evidence="1">
    <location>
        <begin position="3186"/>
        <end position="3275"/>
    </location>
</feature>
<feature type="compositionally biased region" description="Low complexity" evidence="2">
    <location>
        <begin position="1402"/>
        <end position="1415"/>
    </location>
</feature>
<dbReference type="PANTHER" id="PTHR34491">
    <property type="entry name" value="A-TYPE INCLUSION PROTEIN, PUTATIVE-RELATED"/>
    <property type="match status" value="1"/>
</dbReference>
<evidence type="ECO:0000256" key="1">
    <source>
        <dbReference type="SAM" id="Coils"/>
    </source>
</evidence>